<name>A0ABR3LZS1_9TELE</name>
<organism evidence="2 3">
    <name type="scientific">Cirrhinus molitorella</name>
    <name type="common">mud carp</name>
    <dbReference type="NCBI Taxonomy" id="172907"/>
    <lineage>
        <taxon>Eukaryota</taxon>
        <taxon>Metazoa</taxon>
        <taxon>Chordata</taxon>
        <taxon>Craniata</taxon>
        <taxon>Vertebrata</taxon>
        <taxon>Euteleostomi</taxon>
        <taxon>Actinopterygii</taxon>
        <taxon>Neopterygii</taxon>
        <taxon>Teleostei</taxon>
        <taxon>Ostariophysi</taxon>
        <taxon>Cypriniformes</taxon>
        <taxon>Cyprinidae</taxon>
        <taxon>Labeoninae</taxon>
        <taxon>Labeonini</taxon>
        <taxon>Cirrhinus</taxon>
    </lineage>
</organism>
<evidence type="ECO:0000313" key="3">
    <source>
        <dbReference type="Proteomes" id="UP001558613"/>
    </source>
</evidence>
<feature type="region of interest" description="Disordered" evidence="1">
    <location>
        <begin position="43"/>
        <end position="68"/>
    </location>
</feature>
<accession>A0ABR3LZS1</accession>
<dbReference type="EMBL" id="JAYMGO010000018">
    <property type="protein sequence ID" value="KAL1257289.1"/>
    <property type="molecule type" value="Genomic_DNA"/>
</dbReference>
<proteinExistence type="predicted"/>
<evidence type="ECO:0000256" key="1">
    <source>
        <dbReference type="SAM" id="MobiDB-lite"/>
    </source>
</evidence>
<feature type="compositionally biased region" description="Low complexity" evidence="1">
    <location>
        <begin position="48"/>
        <end position="62"/>
    </location>
</feature>
<sequence>MTLNESWTMALPRNLPPKRNSCARCRSDTTLCCALIGYINTSQRKPPSANQSAASSARVSSAHRGLVV</sequence>
<comment type="caution">
    <text evidence="2">The sequence shown here is derived from an EMBL/GenBank/DDBJ whole genome shotgun (WGS) entry which is preliminary data.</text>
</comment>
<reference evidence="2 3" key="1">
    <citation type="submission" date="2023-09" db="EMBL/GenBank/DDBJ databases">
        <authorList>
            <person name="Wang M."/>
        </authorList>
    </citation>
    <scope>NUCLEOTIDE SEQUENCE [LARGE SCALE GENOMIC DNA]</scope>
    <source>
        <strain evidence="2">GT-2023</strain>
        <tissue evidence="2">Liver</tissue>
    </source>
</reference>
<evidence type="ECO:0000313" key="2">
    <source>
        <dbReference type="EMBL" id="KAL1257289.1"/>
    </source>
</evidence>
<protein>
    <submittedName>
        <fullName evidence="2">Uncharacterized protein</fullName>
    </submittedName>
</protein>
<keyword evidence="3" id="KW-1185">Reference proteome</keyword>
<dbReference type="Proteomes" id="UP001558613">
    <property type="component" value="Unassembled WGS sequence"/>
</dbReference>
<gene>
    <name evidence="2" type="ORF">QQF64_012834</name>
</gene>